<name>A0AAD8E362_DIPPU</name>
<accession>A0AAD8E362</accession>
<dbReference type="Proteomes" id="UP001233999">
    <property type="component" value="Unassembled WGS sequence"/>
</dbReference>
<reference evidence="1" key="1">
    <citation type="journal article" date="2023" name="IScience">
        <title>Live-bearing cockroach genome reveals convergent evolutionary mechanisms linked to viviparity in insects and beyond.</title>
        <authorList>
            <person name="Fouks B."/>
            <person name="Harrison M.C."/>
            <person name="Mikhailova A.A."/>
            <person name="Marchal E."/>
            <person name="English S."/>
            <person name="Carruthers M."/>
            <person name="Jennings E.C."/>
            <person name="Chiamaka E.L."/>
            <person name="Frigard R.A."/>
            <person name="Pippel M."/>
            <person name="Attardo G.M."/>
            <person name="Benoit J.B."/>
            <person name="Bornberg-Bauer E."/>
            <person name="Tobe S.S."/>
        </authorList>
    </citation>
    <scope>NUCLEOTIDE SEQUENCE</scope>
    <source>
        <strain evidence="1">Stay&amp;Tobe</strain>
    </source>
</reference>
<evidence type="ECO:0000313" key="1">
    <source>
        <dbReference type="EMBL" id="KAJ9575261.1"/>
    </source>
</evidence>
<keyword evidence="2" id="KW-1185">Reference proteome</keyword>
<feature type="non-terminal residue" evidence="1">
    <location>
        <position position="52"/>
    </location>
</feature>
<comment type="caution">
    <text evidence="1">The sequence shown here is derived from an EMBL/GenBank/DDBJ whole genome shotgun (WGS) entry which is preliminary data.</text>
</comment>
<dbReference type="EMBL" id="JASPKZ010010069">
    <property type="protein sequence ID" value="KAJ9575261.1"/>
    <property type="molecule type" value="Genomic_DNA"/>
</dbReference>
<reference evidence="1" key="2">
    <citation type="submission" date="2023-05" db="EMBL/GenBank/DDBJ databases">
        <authorList>
            <person name="Fouks B."/>
        </authorList>
    </citation>
    <scope>NUCLEOTIDE SEQUENCE</scope>
    <source>
        <strain evidence="1">Stay&amp;Tobe</strain>
        <tissue evidence="1">Testes</tissue>
    </source>
</reference>
<organism evidence="1 2">
    <name type="scientific">Diploptera punctata</name>
    <name type="common">Pacific beetle cockroach</name>
    <dbReference type="NCBI Taxonomy" id="6984"/>
    <lineage>
        <taxon>Eukaryota</taxon>
        <taxon>Metazoa</taxon>
        <taxon>Ecdysozoa</taxon>
        <taxon>Arthropoda</taxon>
        <taxon>Hexapoda</taxon>
        <taxon>Insecta</taxon>
        <taxon>Pterygota</taxon>
        <taxon>Neoptera</taxon>
        <taxon>Polyneoptera</taxon>
        <taxon>Dictyoptera</taxon>
        <taxon>Blattodea</taxon>
        <taxon>Blaberoidea</taxon>
        <taxon>Blaberidae</taxon>
        <taxon>Diplopterinae</taxon>
        <taxon>Diploptera</taxon>
    </lineage>
</organism>
<dbReference type="AlphaFoldDB" id="A0AAD8E362"/>
<feature type="non-terminal residue" evidence="1">
    <location>
        <position position="1"/>
    </location>
</feature>
<proteinExistence type="predicted"/>
<sequence length="52" mass="6339">EMFFFYIIVIRSFDYNAMSELLQFVILYILSKPFIREQFFCCASFKIELHVS</sequence>
<evidence type="ECO:0000313" key="2">
    <source>
        <dbReference type="Proteomes" id="UP001233999"/>
    </source>
</evidence>
<protein>
    <submittedName>
        <fullName evidence="1">Uncharacterized protein</fullName>
    </submittedName>
</protein>
<gene>
    <name evidence="1" type="ORF">L9F63_025789</name>
</gene>